<keyword evidence="3" id="KW-1185">Reference proteome</keyword>
<sequence length="292" mass="27373">MAWPTATPGPDLAVWSALTKSGAPQSGAPQPGAAKSGAAAGEARPAGSAISKGAGNPSAAPAPTSAAPADGAPAQPGAASAGSAPTGTPAPAADKAAATPPATATTAGSASAPAAPRATGWRAVLPTVLSGALGALLVIVATVLLTGSWGGFGFGGDDRGQGAAPSAPAPGRSAASLPPGVRCSGAGCTGKDPEAMGCGGAHATTVAARAVGAGAVEIRYSKVCGAAWARLTRADAGDRVTLTVNGTTREGEAAGTSDAYTPMVAVPGKARPTACAVRPDGSRNCATPLTGG</sequence>
<protein>
    <submittedName>
        <fullName evidence="2">YjfA family protein</fullName>
    </submittedName>
</protein>
<dbReference type="InterPro" id="IPR021224">
    <property type="entry name" value="DUF2690"/>
</dbReference>
<name>A0ABT2CIF7_9ACTN</name>
<comment type="caution">
    <text evidence="2">The sequence shown here is derived from an EMBL/GenBank/DDBJ whole genome shotgun (WGS) entry which is preliminary data.</text>
</comment>
<evidence type="ECO:0000313" key="3">
    <source>
        <dbReference type="Proteomes" id="UP001431313"/>
    </source>
</evidence>
<dbReference type="Pfam" id="PF10901">
    <property type="entry name" value="DUF2690"/>
    <property type="match status" value="1"/>
</dbReference>
<proteinExistence type="predicted"/>
<feature type="region of interest" description="Disordered" evidence="1">
    <location>
        <begin position="1"/>
        <end position="115"/>
    </location>
</feature>
<accession>A0ABT2CIF7</accession>
<feature type="compositionally biased region" description="Low complexity" evidence="1">
    <location>
        <begin position="21"/>
        <end position="115"/>
    </location>
</feature>
<organism evidence="2 3">
    <name type="scientific">Streptomyces pyxinae</name>
    <dbReference type="NCBI Taxonomy" id="2970734"/>
    <lineage>
        <taxon>Bacteria</taxon>
        <taxon>Bacillati</taxon>
        <taxon>Actinomycetota</taxon>
        <taxon>Actinomycetes</taxon>
        <taxon>Kitasatosporales</taxon>
        <taxon>Streptomycetaceae</taxon>
        <taxon>Streptomyces</taxon>
    </lineage>
</organism>
<dbReference type="EMBL" id="JANUGQ010000012">
    <property type="protein sequence ID" value="MCS0637080.1"/>
    <property type="molecule type" value="Genomic_DNA"/>
</dbReference>
<reference evidence="2" key="1">
    <citation type="submission" date="2022-08" db="EMBL/GenBank/DDBJ databases">
        <authorList>
            <person name="Somphong A."/>
            <person name="Phongsopitanun W."/>
        </authorList>
    </citation>
    <scope>NUCLEOTIDE SEQUENCE</scope>
    <source>
        <strain evidence="2">LP05-1</strain>
    </source>
</reference>
<gene>
    <name evidence="2" type="ORF">NX801_15705</name>
</gene>
<evidence type="ECO:0000313" key="2">
    <source>
        <dbReference type="EMBL" id="MCS0637080.1"/>
    </source>
</evidence>
<evidence type="ECO:0000256" key="1">
    <source>
        <dbReference type="SAM" id="MobiDB-lite"/>
    </source>
</evidence>
<dbReference type="Proteomes" id="UP001431313">
    <property type="component" value="Unassembled WGS sequence"/>
</dbReference>